<keyword evidence="3" id="KW-0231">Viral genome packaging</keyword>
<keyword evidence="2" id="KW-1171">Viral genome ejection through host cell envelope</keyword>
<reference evidence="4" key="1">
    <citation type="submission" date="2017-06" db="EMBL/GenBank/DDBJ databases">
        <title>Novel phages from South African skin metaviromes.</title>
        <authorList>
            <person name="van Zyl L.J."/>
            <person name="Abrahams Y."/>
            <person name="Stander E.A."/>
            <person name="Kirby B.M."/>
            <person name="Clavaud C."/>
            <person name="Farcet C."/>
            <person name="Breton L."/>
            <person name="Trindade M.I."/>
        </authorList>
    </citation>
    <scope>NUCLEOTIDE SEQUENCE</scope>
</reference>
<accession>A0A2H4JDX8</accession>
<sequence>MIFRNSLNSERRVVSLEDEELLKWLGIETGTVNVKGKNALKEATVFACIRILSESVAKLPIKIYQDVNGIKKASSHPLYTLIKNRPNPYMTSFNFFNCLEAQRNIHGNSFASIEYDRYGRIKALWPIDSSTVEIWIDNQGLLKTNNKLWYVINLPNGEKAKLKPDEILHFKGFTLDGISGITPLTYLKTLIENGKASEEYINKFFQNGMQTKGIVQYVGDLNKDAEETFRNKFEQMSNGLKNAHRISLLPLGYQFQPISLSMADAQFLENTELTIRQIAAAFGIKMHQLNNLERSTYSNITEQQRQFYIDTLMAILTMYEQELTYKLLLNSELEEGYYCKFNVDAITRADIKTRYEAYRIGVQGGFLQPNEVRAREEMESVEGGDVLLVNGNMIPITKAGAAYRKGDSD</sequence>
<evidence type="ECO:0000256" key="2">
    <source>
        <dbReference type="ARBA" id="ARBA00023009"/>
    </source>
</evidence>
<dbReference type="InterPro" id="IPR006944">
    <property type="entry name" value="Phage/GTA_portal"/>
</dbReference>
<name>A0A2H4JDX8_9CAUD</name>
<protein>
    <submittedName>
        <fullName evidence="4">Putative portal protein</fullName>
    </submittedName>
</protein>
<gene>
    <name evidence="4" type="ORF">10S12_21</name>
</gene>
<dbReference type="Pfam" id="PF04860">
    <property type="entry name" value="Phage_portal"/>
    <property type="match status" value="1"/>
</dbReference>
<evidence type="ECO:0000313" key="4">
    <source>
        <dbReference type="EMBL" id="ASN72283.1"/>
    </source>
</evidence>
<dbReference type="EMBL" id="MF417948">
    <property type="protein sequence ID" value="ASN72283.1"/>
    <property type="molecule type" value="Genomic_DNA"/>
</dbReference>
<keyword evidence="2" id="KW-1162">Viral penetration into host cytoplasm</keyword>
<dbReference type="InterPro" id="IPR006427">
    <property type="entry name" value="Portal_HK97"/>
</dbReference>
<keyword evidence="2" id="KW-1160">Virus entry into host cell</keyword>
<evidence type="ECO:0000256" key="3">
    <source>
        <dbReference type="ARBA" id="ARBA00023219"/>
    </source>
</evidence>
<organism evidence="4">
    <name type="scientific">uncultured Caudovirales phage</name>
    <dbReference type="NCBI Taxonomy" id="2100421"/>
    <lineage>
        <taxon>Viruses</taxon>
        <taxon>Duplodnaviria</taxon>
        <taxon>Heunggongvirae</taxon>
        <taxon>Uroviricota</taxon>
        <taxon>Caudoviricetes</taxon>
        <taxon>Peduoviridae</taxon>
        <taxon>Maltschvirus</taxon>
        <taxon>Maltschvirus maltsch</taxon>
    </lineage>
</organism>
<proteinExistence type="predicted"/>
<evidence type="ECO:0000256" key="1">
    <source>
        <dbReference type="ARBA" id="ARBA00022950"/>
    </source>
</evidence>
<keyword evidence="1" id="KW-0118">Viral capsid assembly</keyword>
<keyword evidence="1" id="KW-1188">Viral release from host cell</keyword>
<dbReference type="NCBIfam" id="TIGR01537">
    <property type="entry name" value="portal_HK97"/>
    <property type="match status" value="1"/>
</dbReference>